<dbReference type="EnsemblPlants" id="PNT63297">
    <property type="protein sequence ID" value="PNT63297"/>
    <property type="gene ID" value="BRADI_4g13914v3"/>
</dbReference>
<dbReference type="GO" id="GO:0003713">
    <property type="term" value="F:transcription coactivator activity"/>
    <property type="evidence" value="ECO:0007669"/>
    <property type="project" value="InterPro"/>
</dbReference>
<reference evidence="4" key="3">
    <citation type="submission" date="2018-08" db="UniProtKB">
        <authorList>
            <consortium name="EnsemblPlants"/>
        </authorList>
    </citation>
    <scope>IDENTIFICATION</scope>
    <source>
        <strain evidence="4">cv. Bd21</strain>
    </source>
</reference>
<dbReference type="InterPro" id="IPR044661">
    <property type="entry name" value="MED15a/b/c-like"/>
</dbReference>
<feature type="domain" description="ARC105/Med15 mediator subunit C-terminal" evidence="2">
    <location>
        <begin position="360"/>
        <end position="429"/>
    </location>
</feature>
<evidence type="ECO:0000259" key="2">
    <source>
        <dbReference type="Pfam" id="PF21539"/>
    </source>
</evidence>
<sequence length="456" mass="51149">MDVPDKGGPERGGVDRELGVGEAEREQQETPPPRGQDVPPQFRELRDGGAGHEQQETLGGQEVPPQFREITDYQLENDFMLMASAGEVSIREETFQHITSLKDGYLSKLMELDRMYVVPNLTKEHVQSLPSDETEEFNSRVRIKKLISEMLEFLQMQKSHVYDSLAEKLPKYKEHIQFLLSVGKEIKAEDAKMNTGYGLQNCCEQPQMVNLTGSAVRSPGSKRCKHNLQVGSSSPAAPWSSLHSMWRTLRSESVPPFPDWTFLQQQGGSSSPNKLKRVFEHTTSPPESPPFENIERQKIRNEIKTINSRLIDTEISITDDSGTYGIPTSCDAGTTIKISYTAVAFSPDLKPPLAEFGKSIVMPVKLFVPPDYPRSSPMLIFDKVDDQLRKKMSAISDLVDVAFLLTLDNLPEPWSIQEIATAWDTCVRKAMIEFAHRHGGGTFSSRFGGWKRSDGS</sequence>
<dbReference type="PANTHER" id="PTHR33137">
    <property type="entry name" value="MEDIATOR OF RNA POLYMERASE II TRANSCRIPTION SUBUNIT 15A-RELATED"/>
    <property type="match status" value="1"/>
</dbReference>
<name>A0A2K2CMN6_BRADI</name>
<dbReference type="GeneID" id="104584495"/>
<reference evidence="3" key="2">
    <citation type="submission" date="2017-06" db="EMBL/GenBank/DDBJ databases">
        <title>WGS assembly of Brachypodium distachyon.</title>
        <authorList>
            <consortium name="The International Brachypodium Initiative"/>
            <person name="Lucas S."/>
            <person name="Harmon-Smith M."/>
            <person name="Lail K."/>
            <person name="Tice H."/>
            <person name="Grimwood J."/>
            <person name="Bruce D."/>
            <person name="Barry K."/>
            <person name="Shu S."/>
            <person name="Lindquist E."/>
            <person name="Wang M."/>
            <person name="Pitluck S."/>
            <person name="Vogel J.P."/>
            <person name="Garvin D.F."/>
            <person name="Mockler T.C."/>
            <person name="Schmutz J."/>
            <person name="Rokhsar D."/>
            <person name="Bevan M.W."/>
        </authorList>
    </citation>
    <scope>NUCLEOTIDE SEQUENCE</scope>
    <source>
        <strain evidence="3">Bd21</strain>
    </source>
</reference>
<reference evidence="3 4" key="1">
    <citation type="journal article" date="2010" name="Nature">
        <title>Genome sequencing and analysis of the model grass Brachypodium distachyon.</title>
        <authorList>
            <consortium name="International Brachypodium Initiative"/>
        </authorList>
    </citation>
    <scope>NUCLEOTIDE SEQUENCE [LARGE SCALE GENOMIC DNA]</scope>
    <source>
        <strain evidence="3 4">Bd21</strain>
    </source>
</reference>
<feature type="compositionally biased region" description="Basic and acidic residues" evidence="1">
    <location>
        <begin position="43"/>
        <end position="55"/>
    </location>
</feature>
<evidence type="ECO:0000313" key="4">
    <source>
        <dbReference type="EnsemblPlants" id="PNT63297"/>
    </source>
</evidence>
<dbReference type="Gramene" id="PNT63297">
    <property type="protein sequence ID" value="PNT63297"/>
    <property type="gene ID" value="BRADI_4g13914v3"/>
</dbReference>
<dbReference type="InterPro" id="IPR048386">
    <property type="entry name" value="Med15_C"/>
</dbReference>
<evidence type="ECO:0000256" key="1">
    <source>
        <dbReference type="SAM" id="MobiDB-lite"/>
    </source>
</evidence>
<feature type="region of interest" description="Disordered" evidence="1">
    <location>
        <begin position="1"/>
        <end position="66"/>
    </location>
</feature>
<dbReference type="OrthoDB" id="1643751at2759"/>
<dbReference type="AlphaFoldDB" id="A0A2K2CMN6"/>
<evidence type="ECO:0000313" key="3">
    <source>
        <dbReference type="EMBL" id="PNT63297.1"/>
    </source>
</evidence>
<dbReference type="STRING" id="15368.A0A2K2CMN6"/>
<dbReference type="GO" id="GO:0031490">
    <property type="term" value="F:chromatin DNA binding"/>
    <property type="evidence" value="ECO:0000318"/>
    <property type="project" value="GO_Central"/>
</dbReference>
<gene>
    <name evidence="4" type="primary">LOC104584495</name>
    <name evidence="3" type="ORF">BRADI_4g13914v3</name>
</gene>
<dbReference type="FunCoup" id="A0A2K2CMN6">
    <property type="interactions" value="252"/>
</dbReference>
<dbReference type="Proteomes" id="UP000008810">
    <property type="component" value="Chromosome 4"/>
</dbReference>
<dbReference type="Pfam" id="PF21539">
    <property type="entry name" value="Med15_C"/>
    <property type="match status" value="1"/>
</dbReference>
<feature type="compositionally biased region" description="Basic and acidic residues" evidence="1">
    <location>
        <begin position="1"/>
        <end position="28"/>
    </location>
</feature>
<accession>A0A2K2CMN6</accession>
<proteinExistence type="predicted"/>
<protein>
    <recommendedName>
        <fullName evidence="2">ARC105/Med15 mediator subunit C-terminal domain-containing protein</fullName>
    </recommendedName>
</protein>
<keyword evidence="5" id="KW-1185">Reference proteome</keyword>
<dbReference type="EMBL" id="CM000883">
    <property type="protein sequence ID" value="PNT63297.1"/>
    <property type="molecule type" value="Genomic_DNA"/>
</dbReference>
<organism evidence="3">
    <name type="scientific">Brachypodium distachyon</name>
    <name type="common">Purple false brome</name>
    <name type="synonym">Trachynia distachya</name>
    <dbReference type="NCBI Taxonomy" id="15368"/>
    <lineage>
        <taxon>Eukaryota</taxon>
        <taxon>Viridiplantae</taxon>
        <taxon>Streptophyta</taxon>
        <taxon>Embryophyta</taxon>
        <taxon>Tracheophyta</taxon>
        <taxon>Spermatophyta</taxon>
        <taxon>Magnoliopsida</taxon>
        <taxon>Liliopsida</taxon>
        <taxon>Poales</taxon>
        <taxon>Poaceae</taxon>
        <taxon>BOP clade</taxon>
        <taxon>Pooideae</taxon>
        <taxon>Stipodae</taxon>
        <taxon>Brachypodieae</taxon>
        <taxon>Brachypodium</taxon>
    </lineage>
</organism>
<dbReference type="RefSeq" id="XP_024318572.1">
    <property type="nucleotide sequence ID" value="XM_024462804.1"/>
</dbReference>
<evidence type="ECO:0000313" key="5">
    <source>
        <dbReference type="Proteomes" id="UP000008810"/>
    </source>
</evidence>
<dbReference type="PANTHER" id="PTHR33137:SF29">
    <property type="entry name" value="MEDIATOR COMPLEX SUBUNIT 15 KIX DOMAIN-CONTAINING PROTEIN"/>
    <property type="match status" value="1"/>
</dbReference>